<dbReference type="PROSITE" id="PS50217">
    <property type="entry name" value="BZIP"/>
    <property type="match status" value="1"/>
</dbReference>
<keyword evidence="8" id="KW-1185">Reference proteome</keyword>
<keyword evidence="2" id="KW-0238">DNA-binding</keyword>
<dbReference type="SUPFAM" id="SSF57959">
    <property type="entry name" value="Leucine zipper domain"/>
    <property type="match status" value="1"/>
</dbReference>
<evidence type="ECO:0000313" key="8">
    <source>
        <dbReference type="Proteomes" id="UP001374579"/>
    </source>
</evidence>
<dbReference type="InterPro" id="IPR004827">
    <property type="entry name" value="bZIP"/>
</dbReference>
<sequence length="403" mass="44162">MTMRPTRGATGKVQRVGASTPRGALQQRSDIEIVVVKQEAPDTLDSSSLVPTVNSRDLLRNKIRAKRKAQGLQDIPVCFGESVQHELTPEEEEKKERRREQNRRAARRCRQKKKINASMTVQGFAQMIQDNENMENEIVTLRKQKKALERVLSEHTKSGCCKAMNAAMSPVSVVPASPADMESLPSPAVMESSTAEMESSPAVNPENTLPPVLLGTSFFGAYLEGPIAPGETFEDLSLESSQDISHLLNLPEMCSNQLTSSVCIADPRESLKNLMPASPNTNTHTLALLSPISPVAANQNRCSVSSTTSDWSEQSQGFLVPHGFSPESAMGRNDSFVTNASTMGSSSDADPMDSGCSPQGVLQWNQGQYSYVQYDAEEDEEDDDVFVVTSVDGKIFQQYNRRQ</sequence>
<dbReference type="SMART" id="SM00338">
    <property type="entry name" value="BRLZ"/>
    <property type="match status" value="1"/>
</dbReference>
<evidence type="ECO:0000256" key="1">
    <source>
        <dbReference type="ARBA" id="ARBA00023015"/>
    </source>
</evidence>
<dbReference type="InterPro" id="IPR046347">
    <property type="entry name" value="bZIP_sf"/>
</dbReference>
<accession>A0AAN9G0J3</accession>
<comment type="caution">
    <text evidence="7">The sequence shown here is derived from an EMBL/GenBank/DDBJ whole genome shotgun (WGS) entry which is preliminary data.</text>
</comment>
<dbReference type="GO" id="GO:0005634">
    <property type="term" value="C:nucleus"/>
    <property type="evidence" value="ECO:0007669"/>
    <property type="project" value="TreeGrafter"/>
</dbReference>
<dbReference type="EMBL" id="JBAMIC010001102">
    <property type="protein sequence ID" value="KAK7089600.1"/>
    <property type="molecule type" value="Genomic_DNA"/>
</dbReference>
<dbReference type="PANTHER" id="PTHR23351">
    <property type="entry name" value="FOS TRANSCRIPTION FACTOR-RELATED"/>
    <property type="match status" value="1"/>
</dbReference>
<feature type="domain" description="BZIP" evidence="6">
    <location>
        <begin position="92"/>
        <end position="155"/>
    </location>
</feature>
<dbReference type="PANTHER" id="PTHR23351:SF24">
    <property type="entry name" value="ACTIVATING TRANSCRIPTION FACTOR 3-RELATED"/>
    <property type="match status" value="1"/>
</dbReference>
<dbReference type="GO" id="GO:0000978">
    <property type="term" value="F:RNA polymerase II cis-regulatory region sequence-specific DNA binding"/>
    <property type="evidence" value="ECO:0007669"/>
    <property type="project" value="TreeGrafter"/>
</dbReference>
<dbReference type="InterPro" id="IPR000837">
    <property type="entry name" value="AP-1"/>
</dbReference>
<protein>
    <recommendedName>
        <fullName evidence="6">BZIP domain-containing protein</fullName>
    </recommendedName>
</protein>
<feature type="region of interest" description="Disordered" evidence="5">
    <location>
        <begin position="1"/>
        <end position="25"/>
    </location>
</feature>
<evidence type="ECO:0000256" key="3">
    <source>
        <dbReference type="ARBA" id="ARBA00023163"/>
    </source>
</evidence>
<evidence type="ECO:0000256" key="5">
    <source>
        <dbReference type="SAM" id="MobiDB-lite"/>
    </source>
</evidence>
<reference evidence="7 8" key="1">
    <citation type="submission" date="2024-02" db="EMBL/GenBank/DDBJ databases">
        <title>Chromosome-scale genome assembly of the rough periwinkle Littorina saxatilis.</title>
        <authorList>
            <person name="De Jode A."/>
            <person name="Faria R."/>
            <person name="Formenti G."/>
            <person name="Sims Y."/>
            <person name="Smith T.P."/>
            <person name="Tracey A."/>
            <person name="Wood J.M.D."/>
            <person name="Zagrodzka Z.B."/>
            <person name="Johannesson K."/>
            <person name="Butlin R.K."/>
            <person name="Leder E.H."/>
        </authorList>
    </citation>
    <scope>NUCLEOTIDE SEQUENCE [LARGE SCALE GENOMIC DNA]</scope>
    <source>
        <strain evidence="7">Snail1</strain>
        <tissue evidence="7">Muscle</tissue>
    </source>
</reference>
<dbReference type="AlphaFoldDB" id="A0AAN9G0J3"/>
<evidence type="ECO:0000256" key="4">
    <source>
        <dbReference type="SAM" id="Coils"/>
    </source>
</evidence>
<name>A0AAN9G0J3_9CAEN</name>
<feature type="coiled-coil region" evidence="4">
    <location>
        <begin position="124"/>
        <end position="158"/>
    </location>
</feature>
<keyword evidence="1" id="KW-0805">Transcription regulation</keyword>
<dbReference type="PRINTS" id="PR00042">
    <property type="entry name" value="LEUZIPPRFOS"/>
</dbReference>
<organism evidence="7 8">
    <name type="scientific">Littorina saxatilis</name>
    <dbReference type="NCBI Taxonomy" id="31220"/>
    <lineage>
        <taxon>Eukaryota</taxon>
        <taxon>Metazoa</taxon>
        <taxon>Spiralia</taxon>
        <taxon>Lophotrochozoa</taxon>
        <taxon>Mollusca</taxon>
        <taxon>Gastropoda</taxon>
        <taxon>Caenogastropoda</taxon>
        <taxon>Littorinimorpha</taxon>
        <taxon>Littorinoidea</taxon>
        <taxon>Littorinidae</taxon>
        <taxon>Littorina</taxon>
    </lineage>
</organism>
<evidence type="ECO:0000256" key="2">
    <source>
        <dbReference type="ARBA" id="ARBA00023125"/>
    </source>
</evidence>
<dbReference type="Pfam" id="PF00170">
    <property type="entry name" value="bZIP_1"/>
    <property type="match status" value="1"/>
</dbReference>
<evidence type="ECO:0000313" key="7">
    <source>
        <dbReference type="EMBL" id="KAK7089600.1"/>
    </source>
</evidence>
<dbReference type="Proteomes" id="UP001374579">
    <property type="component" value="Unassembled WGS sequence"/>
</dbReference>
<dbReference type="GO" id="GO:0000981">
    <property type="term" value="F:DNA-binding transcription factor activity, RNA polymerase II-specific"/>
    <property type="evidence" value="ECO:0007669"/>
    <property type="project" value="TreeGrafter"/>
</dbReference>
<feature type="region of interest" description="Disordered" evidence="5">
    <location>
        <begin position="85"/>
        <end position="112"/>
    </location>
</feature>
<keyword evidence="4" id="KW-0175">Coiled coil</keyword>
<dbReference type="CDD" id="cd14686">
    <property type="entry name" value="bZIP"/>
    <property type="match status" value="1"/>
</dbReference>
<gene>
    <name evidence="7" type="ORF">V1264_024878</name>
</gene>
<dbReference type="PROSITE" id="PS00036">
    <property type="entry name" value="BZIP_BASIC"/>
    <property type="match status" value="1"/>
</dbReference>
<proteinExistence type="predicted"/>
<dbReference type="Gene3D" id="1.20.5.170">
    <property type="match status" value="1"/>
</dbReference>
<feature type="compositionally biased region" description="Basic and acidic residues" evidence="5">
    <location>
        <begin position="85"/>
        <end position="103"/>
    </location>
</feature>
<evidence type="ECO:0000259" key="6">
    <source>
        <dbReference type="PROSITE" id="PS50217"/>
    </source>
</evidence>
<keyword evidence="3" id="KW-0804">Transcription</keyword>